<feature type="transmembrane region" description="Helical" evidence="6">
    <location>
        <begin position="445"/>
        <end position="467"/>
    </location>
</feature>
<evidence type="ECO:0000256" key="6">
    <source>
        <dbReference type="SAM" id="Phobius"/>
    </source>
</evidence>
<keyword evidence="3 6" id="KW-0812">Transmembrane</keyword>
<feature type="transmembrane region" description="Helical" evidence="6">
    <location>
        <begin position="110"/>
        <end position="131"/>
    </location>
</feature>
<feature type="transmembrane region" description="Helical" evidence="6">
    <location>
        <begin position="266"/>
        <end position="283"/>
    </location>
</feature>
<sequence>MRKRFVTNLFFLLALNILIKSFWILGVDRGVQNAVSAQDYGLYFALLNFTFIFNIILDFGLTNYNNRLIAQHPQLLTKYISQLVPIKFAMALVFTIVVFLVAILLGYDAYALKLLGILCVSQFLASLLTYLRSNISGLQLFKTDSILSVLDKFIVIVFCSILLWGGVLKSNFKIEYFIFIQLFAYLITVLVALAICLRKAKFVHLQWNRPFIMKIIKDSYPFAILTLLMAFYYRADSVMIERILDNGADQAGIYASAYRLVDAANMIAYLFSIILLPLFSNLIKEKQDVQPIIKISFHLLLMLTVCFVVLSQFYGYNLMDLMYNKHIGESWQVFRILSFCFIPIAMNYIFGTLLTSNGSLKYLNIVAAIGMVLNIGVNLILIPKFFAVGAAYSSLIAQTAIALFQAFIAIKIFEIKFDGIYVLRIILFVLSIILSTYLLKEITTSWVYNIFITSIVMVVLSFVFKIFRIKDVTSLLKASKE</sequence>
<keyword evidence="2" id="KW-1003">Cell membrane</keyword>
<feature type="transmembrane region" description="Helical" evidence="6">
    <location>
        <begin position="218"/>
        <end position="235"/>
    </location>
</feature>
<feature type="transmembrane region" description="Helical" evidence="6">
    <location>
        <begin position="5"/>
        <end position="25"/>
    </location>
</feature>
<dbReference type="InterPro" id="IPR002797">
    <property type="entry name" value="Polysacc_synth"/>
</dbReference>
<feature type="transmembrane region" description="Helical" evidence="6">
    <location>
        <begin position="388"/>
        <end position="409"/>
    </location>
</feature>
<protein>
    <submittedName>
        <fullName evidence="7">Uncharacterized protein</fullName>
    </submittedName>
</protein>
<accession>A0A644TT32</accession>
<feature type="transmembrane region" description="Helical" evidence="6">
    <location>
        <begin position="40"/>
        <end position="62"/>
    </location>
</feature>
<reference evidence="7" key="1">
    <citation type="submission" date="2019-08" db="EMBL/GenBank/DDBJ databases">
        <authorList>
            <person name="Kucharzyk K."/>
            <person name="Murdoch R.W."/>
            <person name="Higgins S."/>
            <person name="Loffler F."/>
        </authorList>
    </citation>
    <scope>NUCLEOTIDE SEQUENCE</scope>
</reference>
<evidence type="ECO:0000256" key="4">
    <source>
        <dbReference type="ARBA" id="ARBA00022989"/>
    </source>
</evidence>
<feature type="transmembrane region" description="Helical" evidence="6">
    <location>
        <begin position="362"/>
        <end position="382"/>
    </location>
</feature>
<dbReference type="EMBL" id="VSSQ01000050">
    <property type="protein sequence ID" value="MPL70045.1"/>
    <property type="molecule type" value="Genomic_DNA"/>
</dbReference>
<dbReference type="PANTHER" id="PTHR30250">
    <property type="entry name" value="PST FAMILY PREDICTED COLANIC ACID TRANSPORTER"/>
    <property type="match status" value="1"/>
</dbReference>
<dbReference type="PANTHER" id="PTHR30250:SF11">
    <property type="entry name" value="O-ANTIGEN TRANSPORTER-RELATED"/>
    <property type="match status" value="1"/>
</dbReference>
<evidence type="ECO:0000256" key="5">
    <source>
        <dbReference type="ARBA" id="ARBA00023136"/>
    </source>
</evidence>
<feature type="transmembrane region" description="Helical" evidence="6">
    <location>
        <begin position="295"/>
        <end position="316"/>
    </location>
</feature>
<organism evidence="7">
    <name type="scientific">bioreactor metagenome</name>
    <dbReference type="NCBI Taxonomy" id="1076179"/>
    <lineage>
        <taxon>unclassified sequences</taxon>
        <taxon>metagenomes</taxon>
        <taxon>ecological metagenomes</taxon>
    </lineage>
</organism>
<keyword evidence="4 6" id="KW-1133">Transmembrane helix</keyword>
<keyword evidence="5 6" id="KW-0472">Membrane</keyword>
<feature type="transmembrane region" description="Helical" evidence="6">
    <location>
        <begin position="176"/>
        <end position="197"/>
    </location>
</feature>
<feature type="transmembrane region" description="Helical" evidence="6">
    <location>
        <begin position="83"/>
        <end position="104"/>
    </location>
</feature>
<evidence type="ECO:0000256" key="1">
    <source>
        <dbReference type="ARBA" id="ARBA00004651"/>
    </source>
</evidence>
<proteinExistence type="predicted"/>
<comment type="subcellular location">
    <subcellularLocation>
        <location evidence="1">Cell membrane</location>
        <topology evidence="1">Multi-pass membrane protein</topology>
    </subcellularLocation>
</comment>
<name>A0A644TT32_9ZZZZ</name>
<gene>
    <name evidence="7" type="ORF">SDC9_15796</name>
</gene>
<feature type="transmembrane region" description="Helical" evidence="6">
    <location>
        <begin position="143"/>
        <end position="164"/>
    </location>
</feature>
<evidence type="ECO:0000313" key="7">
    <source>
        <dbReference type="EMBL" id="MPL70045.1"/>
    </source>
</evidence>
<dbReference type="AlphaFoldDB" id="A0A644TT32"/>
<feature type="transmembrane region" description="Helical" evidence="6">
    <location>
        <begin position="421"/>
        <end position="439"/>
    </location>
</feature>
<dbReference type="InterPro" id="IPR050833">
    <property type="entry name" value="Poly_Biosynth_Transport"/>
</dbReference>
<evidence type="ECO:0000256" key="3">
    <source>
        <dbReference type="ARBA" id="ARBA00022692"/>
    </source>
</evidence>
<dbReference type="GO" id="GO:0005886">
    <property type="term" value="C:plasma membrane"/>
    <property type="evidence" value="ECO:0007669"/>
    <property type="project" value="UniProtKB-SubCell"/>
</dbReference>
<dbReference type="Pfam" id="PF01943">
    <property type="entry name" value="Polysacc_synt"/>
    <property type="match status" value="1"/>
</dbReference>
<evidence type="ECO:0000256" key="2">
    <source>
        <dbReference type="ARBA" id="ARBA00022475"/>
    </source>
</evidence>
<comment type="caution">
    <text evidence="7">The sequence shown here is derived from an EMBL/GenBank/DDBJ whole genome shotgun (WGS) entry which is preliminary data.</text>
</comment>
<feature type="transmembrane region" description="Helical" evidence="6">
    <location>
        <begin position="336"/>
        <end position="355"/>
    </location>
</feature>